<dbReference type="EMBL" id="JBHLZN010000001">
    <property type="protein sequence ID" value="MFB9885870.1"/>
    <property type="molecule type" value="Genomic_DNA"/>
</dbReference>
<dbReference type="InterPro" id="IPR011711">
    <property type="entry name" value="GntR_C"/>
</dbReference>
<protein>
    <submittedName>
        <fullName evidence="5">GntR family transcriptional regulator</fullName>
    </submittedName>
</protein>
<dbReference type="InterPro" id="IPR000524">
    <property type="entry name" value="Tscrpt_reg_HTH_GntR"/>
</dbReference>
<dbReference type="Proteomes" id="UP001589628">
    <property type="component" value="Unassembled WGS sequence"/>
</dbReference>
<dbReference type="Pfam" id="PF00392">
    <property type="entry name" value="GntR"/>
    <property type="match status" value="1"/>
</dbReference>
<dbReference type="Gene3D" id="1.10.10.10">
    <property type="entry name" value="Winged helix-like DNA-binding domain superfamily/Winged helix DNA-binding domain"/>
    <property type="match status" value="1"/>
</dbReference>
<dbReference type="Gene3D" id="1.20.120.530">
    <property type="entry name" value="GntR ligand-binding domain-like"/>
    <property type="match status" value="1"/>
</dbReference>
<evidence type="ECO:0000256" key="2">
    <source>
        <dbReference type="ARBA" id="ARBA00023125"/>
    </source>
</evidence>
<dbReference type="SMART" id="SM00345">
    <property type="entry name" value="HTH_GNTR"/>
    <property type="match status" value="1"/>
</dbReference>
<dbReference type="InterPro" id="IPR036388">
    <property type="entry name" value="WH-like_DNA-bd_sf"/>
</dbReference>
<name>A0ABV5ZAJ9_9GAMM</name>
<comment type="caution">
    <text evidence="5">The sequence shown here is derived from an EMBL/GenBank/DDBJ whole genome shotgun (WGS) entry which is preliminary data.</text>
</comment>
<proteinExistence type="predicted"/>
<dbReference type="InterPro" id="IPR036390">
    <property type="entry name" value="WH_DNA-bd_sf"/>
</dbReference>
<keyword evidence="1" id="KW-0805">Transcription regulation</keyword>
<keyword evidence="3" id="KW-0804">Transcription</keyword>
<dbReference type="PROSITE" id="PS50949">
    <property type="entry name" value="HTH_GNTR"/>
    <property type="match status" value="1"/>
</dbReference>
<evidence type="ECO:0000259" key="4">
    <source>
        <dbReference type="PROSITE" id="PS50949"/>
    </source>
</evidence>
<dbReference type="Pfam" id="PF07729">
    <property type="entry name" value="FCD"/>
    <property type="match status" value="1"/>
</dbReference>
<gene>
    <name evidence="5" type="ORF">ACFFLH_05560</name>
</gene>
<organism evidence="5 6">
    <name type="scientific">Balneatrix alpica</name>
    <dbReference type="NCBI Taxonomy" id="75684"/>
    <lineage>
        <taxon>Bacteria</taxon>
        <taxon>Pseudomonadati</taxon>
        <taxon>Pseudomonadota</taxon>
        <taxon>Gammaproteobacteria</taxon>
        <taxon>Oceanospirillales</taxon>
        <taxon>Balneatrichaceae</taxon>
        <taxon>Balneatrix</taxon>
    </lineage>
</organism>
<dbReference type="PANTHER" id="PTHR43537:SF5">
    <property type="entry name" value="UXU OPERON TRANSCRIPTIONAL REGULATOR"/>
    <property type="match status" value="1"/>
</dbReference>
<accession>A0ABV5ZAJ9</accession>
<keyword evidence="6" id="KW-1185">Reference proteome</keyword>
<reference evidence="5 6" key="1">
    <citation type="submission" date="2024-09" db="EMBL/GenBank/DDBJ databases">
        <authorList>
            <person name="Sun Q."/>
            <person name="Mori K."/>
        </authorList>
    </citation>
    <scope>NUCLEOTIDE SEQUENCE [LARGE SCALE GENOMIC DNA]</scope>
    <source>
        <strain evidence="5 6">ATCC 51285</strain>
    </source>
</reference>
<dbReference type="InterPro" id="IPR008920">
    <property type="entry name" value="TF_FadR/GntR_C"/>
</dbReference>
<evidence type="ECO:0000256" key="3">
    <source>
        <dbReference type="ARBA" id="ARBA00023163"/>
    </source>
</evidence>
<dbReference type="PANTHER" id="PTHR43537">
    <property type="entry name" value="TRANSCRIPTIONAL REGULATOR, GNTR FAMILY"/>
    <property type="match status" value="1"/>
</dbReference>
<dbReference type="SUPFAM" id="SSF48008">
    <property type="entry name" value="GntR ligand-binding domain-like"/>
    <property type="match status" value="1"/>
</dbReference>
<evidence type="ECO:0000313" key="6">
    <source>
        <dbReference type="Proteomes" id="UP001589628"/>
    </source>
</evidence>
<feature type="domain" description="HTH gntR-type" evidence="4">
    <location>
        <begin position="12"/>
        <end position="79"/>
    </location>
</feature>
<dbReference type="RefSeq" id="WP_027313919.1">
    <property type="nucleotide sequence ID" value="NZ_JBHLZN010000001.1"/>
</dbReference>
<sequence>MKTFPLESTETTDLQRHLASQIIQLLQQQQAGAGTRISESRLAAQFKVSRSPVRAALKWLESQQWLETEPYRGYRLTCDAAQLPNLLTPAPLSPDEALYQEITGDLFLSKLPSPFSEAELARHYQSDKVTLRGVLNRLASEGILQRELGYKWSICADIGSYDSQVASYRFRLLLEPHALACSEWQLPADTLQQLRQEQLHLLQQAEHLNPAQLFNANAHFHETLIRGLANPFASQAIKQQNQLRRIPEIKAMKVMGNPRRSLEEHVAIIDALLSGQQQQASALLQQHLQNGLATLSRNYQRLRQLSPAQQRALLAEHYSADAVEAFLRSLAD</sequence>
<evidence type="ECO:0000313" key="5">
    <source>
        <dbReference type="EMBL" id="MFB9885870.1"/>
    </source>
</evidence>
<dbReference type="SMART" id="SM00895">
    <property type="entry name" value="FCD"/>
    <property type="match status" value="1"/>
</dbReference>
<dbReference type="SUPFAM" id="SSF46785">
    <property type="entry name" value="Winged helix' DNA-binding domain"/>
    <property type="match status" value="1"/>
</dbReference>
<keyword evidence="2" id="KW-0238">DNA-binding</keyword>
<evidence type="ECO:0000256" key="1">
    <source>
        <dbReference type="ARBA" id="ARBA00023015"/>
    </source>
</evidence>